<evidence type="ECO:0000256" key="2">
    <source>
        <dbReference type="ARBA" id="ARBA00023002"/>
    </source>
</evidence>
<dbReference type="EMBL" id="VEPZ02001149">
    <property type="protein sequence ID" value="KAE8691254.1"/>
    <property type="molecule type" value="Genomic_DNA"/>
</dbReference>
<dbReference type="Gene3D" id="3.20.20.100">
    <property type="entry name" value="NADP-dependent oxidoreductase domain"/>
    <property type="match status" value="1"/>
</dbReference>
<gene>
    <name evidence="4" type="ORF">F3Y22_tig00110890pilonHSYRG00237</name>
</gene>
<sequence>MLSGFEIGYGYVFNMDIFNDFKAFHILNNAGNLELGLFHIVPLVVVSLPEKQTRLSLEIVVWYGKSPYYGHFNKLFKDIVPKASGRKLGQKPDLIYESREVGWKAWMYSSTTCTFLVLHQGDDVVLIPGTTKIKNLDSNIESVKVKLTKEDLKEISDVIPTHEVGGPSIPDRLTNFTWKTDNTPPKKPT</sequence>
<proteinExistence type="predicted"/>
<dbReference type="SUPFAM" id="SSF51430">
    <property type="entry name" value="NAD(P)-linked oxidoreductase"/>
    <property type="match status" value="1"/>
</dbReference>
<dbReference type="InterPro" id="IPR036812">
    <property type="entry name" value="NAD(P)_OxRdtase_dom_sf"/>
</dbReference>
<dbReference type="GO" id="GO:0016491">
    <property type="term" value="F:oxidoreductase activity"/>
    <property type="evidence" value="ECO:0007669"/>
    <property type="project" value="UniProtKB-KW"/>
</dbReference>
<dbReference type="Proteomes" id="UP000436088">
    <property type="component" value="Unassembled WGS sequence"/>
</dbReference>
<feature type="compositionally biased region" description="Polar residues" evidence="3">
    <location>
        <begin position="174"/>
        <end position="183"/>
    </location>
</feature>
<dbReference type="InterPro" id="IPR050791">
    <property type="entry name" value="Aldo-Keto_reductase"/>
</dbReference>
<name>A0A6A2ZGZ2_HIBSY</name>
<feature type="region of interest" description="Disordered" evidence="3">
    <location>
        <begin position="170"/>
        <end position="189"/>
    </location>
</feature>
<protein>
    <submittedName>
        <fullName evidence="4">Uncharacterized protein</fullName>
    </submittedName>
</protein>
<dbReference type="AlphaFoldDB" id="A0A6A2ZGZ2"/>
<evidence type="ECO:0000313" key="5">
    <source>
        <dbReference type="Proteomes" id="UP000436088"/>
    </source>
</evidence>
<keyword evidence="5" id="KW-1185">Reference proteome</keyword>
<reference evidence="4" key="1">
    <citation type="submission" date="2019-09" db="EMBL/GenBank/DDBJ databases">
        <title>Draft genome information of white flower Hibiscus syriacus.</title>
        <authorList>
            <person name="Kim Y.-M."/>
        </authorList>
    </citation>
    <scope>NUCLEOTIDE SEQUENCE [LARGE SCALE GENOMIC DNA]</scope>
    <source>
        <strain evidence="4">YM2019G1</strain>
    </source>
</reference>
<comment type="caution">
    <text evidence="4">The sequence shown here is derived from an EMBL/GenBank/DDBJ whole genome shotgun (WGS) entry which is preliminary data.</text>
</comment>
<evidence type="ECO:0000256" key="3">
    <source>
        <dbReference type="SAM" id="MobiDB-lite"/>
    </source>
</evidence>
<evidence type="ECO:0000256" key="1">
    <source>
        <dbReference type="ARBA" id="ARBA00022857"/>
    </source>
</evidence>
<dbReference type="PANTHER" id="PTHR43625:SF81">
    <property type="entry name" value="OS01G0618100 PROTEIN"/>
    <property type="match status" value="1"/>
</dbReference>
<keyword evidence="1" id="KW-0521">NADP</keyword>
<evidence type="ECO:0000313" key="4">
    <source>
        <dbReference type="EMBL" id="KAE8691254.1"/>
    </source>
</evidence>
<organism evidence="4 5">
    <name type="scientific">Hibiscus syriacus</name>
    <name type="common">Rose of Sharon</name>
    <dbReference type="NCBI Taxonomy" id="106335"/>
    <lineage>
        <taxon>Eukaryota</taxon>
        <taxon>Viridiplantae</taxon>
        <taxon>Streptophyta</taxon>
        <taxon>Embryophyta</taxon>
        <taxon>Tracheophyta</taxon>
        <taxon>Spermatophyta</taxon>
        <taxon>Magnoliopsida</taxon>
        <taxon>eudicotyledons</taxon>
        <taxon>Gunneridae</taxon>
        <taxon>Pentapetalae</taxon>
        <taxon>rosids</taxon>
        <taxon>malvids</taxon>
        <taxon>Malvales</taxon>
        <taxon>Malvaceae</taxon>
        <taxon>Malvoideae</taxon>
        <taxon>Hibiscus</taxon>
    </lineage>
</organism>
<keyword evidence="2" id="KW-0560">Oxidoreductase</keyword>
<accession>A0A6A2ZGZ2</accession>
<dbReference type="PANTHER" id="PTHR43625">
    <property type="entry name" value="AFLATOXIN B1 ALDEHYDE REDUCTASE"/>
    <property type="match status" value="1"/>
</dbReference>
<dbReference type="GO" id="GO:0005737">
    <property type="term" value="C:cytoplasm"/>
    <property type="evidence" value="ECO:0007669"/>
    <property type="project" value="TreeGrafter"/>
</dbReference>